<proteinExistence type="predicted"/>
<dbReference type="Proteomes" id="UP001500506">
    <property type="component" value="Unassembled WGS sequence"/>
</dbReference>
<comment type="caution">
    <text evidence="1">The sequence shown here is derived from an EMBL/GenBank/DDBJ whole genome shotgun (WGS) entry which is preliminary data.</text>
</comment>
<evidence type="ECO:0000313" key="2">
    <source>
        <dbReference type="Proteomes" id="UP001500506"/>
    </source>
</evidence>
<gene>
    <name evidence="1" type="ORF">GCM10009747_05730</name>
</gene>
<dbReference type="EMBL" id="BAAANH010000001">
    <property type="protein sequence ID" value="GAA1751214.1"/>
    <property type="molecule type" value="Genomic_DNA"/>
</dbReference>
<name>A0ABP4WCF6_9MICO</name>
<evidence type="ECO:0000313" key="1">
    <source>
        <dbReference type="EMBL" id="GAA1751214.1"/>
    </source>
</evidence>
<protein>
    <recommendedName>
        <fullName evidence="3">DUF559 domain-containing protein</fullName>
    </recommendedName>
</protein>
<evidence type="ECO:0008006" key="3">
    <source>
        <dbReference type="Google" id="ProtNLM"/>
    </source>
</evidence>
<keyword evidence="2" id="KW-1185">Reference proteome</keyword>
<sequence>MSAQWAGALPHDVVMPDLLAELTVLGEVARATTLRARGIREADLYAAVASGLVSRPRRGWVASPLADPDQLRAITVGSRIGCSSALRRFGVWAGVDERLHLRVPRTASRLVAPSEKLEVANPGVWHPSVPNRKRRSRKVLLAPDAPPRVHWAREIAPRRALDWIDSPQTALAAAVRCMDAEHASAVIDSVLHERVLTRREVHAVLATLPSASATLVDRFTGMPESGVESLFVRRMSRSGFHVEPQVDLTGFGRFDGLIDGCVLFEVDGRGFHSSAAEFFADRDRSLVGQAFGIPVVRPSAKHVLDEWPVTFAAVARVVEDAKIVRRHRGLPPVA</sequence>
<reference evidence="2" key="1">
    <citation type="journal article" date="2019" name="Int. J. Syst. Evol. Microbiol.">
        <title>The Global Catalogue of Microorganisms (GCM) 10K type strain sequencing project: providing services to taxonomists for standard genome sequencing and annotation.</title>
        <authorList>
            <consortium name="The Broad Institute Genomics Platform"/>
            <consortium name="The Broad Institute Genome Sequencing Center for Infectious Disease"/>
            <person name="Wu L."/>
            <person name="Ma J."/>
        </authorList>
    </citation>
    <scope>NUCLEOTIDE SEQUENCE [LARGE SCALE GENOMIC DNA]</scope>
    <source>
        <strain evidence="2">JCM 14319</strain>
    </source>
</reference>
<organism evidence="1 2">
    <name type="scientific">Agromyces humatus</name>
    <dbReference type="NCBI Taxonomy" id="279573"/>
    <lineage>
        <taxon>Bacteria</taxon>
        <taxon>Bacillati</taxon>
        <taxon>Actinomycetota</taxon>
        <taxon>Actinomycetes</taxon>
        <taxon>Micrococcales</taxon>
        <taxon>Microbacteriaceae</taxon>
        <taxon>Agromyces</taxon>
    </lineage>
</organism>
<accession>A0ABP4WCF6</accession>